<dbReference type="EMBL" id="ML119667">
    <property type="protein sequence ID" value="RPA83046.1"/>
    <property type="molecule type" value="Genomic_DNA"/>
</dbReference>
<accession>A0A3N4IC57</accession>
<evidence type="ECO:0000256" key="1">
    <source>
        <dbReference type="SAM" id="SignalP"/>
    </source>
</evidence>
<evidence type="ECO:0000313" key="2">
    <source>
        <dbReference type="EMBL" id="RPA83046.1"/>
    </source>
</evidence>
<proteinExistence type="predicted"/>
<organism evidence="2 3">
    <name type="scientific">Ascobolus immersus RN42</name>
    <dbReference type="NCBI Taxonomy" id="1160509"/>
    <lineage>
        <taxon>Eukaryota</taxon>
        <taxon>Fungi</taxon>
        <taxon>Dikarya</taxon>
        <taxon>Ascomycota</taxon>
        <taxon>Pezizomycotina</taxon>
        <taxon>Pezizomycetes</taxon>
        <taxon>Pezizales</taxon>
        <taxon>Ascobolaceae</taxon>
        <taxon>Ascobolus</taxon>
    </lineage>
</organism>
<name>A0A3N4IC57_ASCIM</name>
<keyword evidence="1" id="KW-0732">Signal</keyword>
<dbReference type="Proteomes" id="UP000275078">
    <property type="component" value="Unassembled WGS sequence"/>
</dbReference>
<feature type="chain" id="PRO_5018005081" evidence="1">
    <location>
        <begin position="20"/>
        <end position="172"/>
    </location>
</feature>
<feature type="signal peptide" evidence="1">
    <location>
        <begin position="1"/>
        <end position="19"/>
    </location>
</feature>
<keyword evidence="3" id="KW-1185">Reference proteome</keyword>
<gene>
    <name evidence="2" type="ORF">BJ508DRAFT_305067</name>
</gene>
<dbReference type="AlphaFoldDB" id="A0A3N4IC57"/>
<sequence length="172" mass="19781">MNPVLLVQLWSLPLWPIVGQFDGCRELVYDWTMDEVDWMMGPEKATPPYSKDAIKNMRQTVTYPCYFTPPPHALETWMPDLNLNVCGGVYGYWSVWALDLFVFYECPLPTEEPPRRLNSYSMGLSISEVRIPRGMHRGDKARRTRAASVAMRLSETFGIGVIGRHYSKLFPS</sequence>
<reference evidence="2 3" key="1">
    <citation type="journal article" date="2018" name="Nat. Ecol. Evol.">
        <title>Pezizomycetes genomes reveal the molecular basis of ectomycorrhizal truffle lifestyle.</title>
        <authorList>
            <person name="Murat C."/>
            <person name="Payen T."/>
            <person name="Noel B."/>
            <person name="Kuo A."/>
            <person name="Morin E."/>
            <person name="Chen J."/>
            <person name="Kohler A."/>
            <person name="Krizsan K."/>
            <person name="Balestrini R."/>
            <person name="Da Silva C."/>
            <person name="Montanini B."/>
            <person name="Hainaut M."/>
            <person name="Levati E."/>
            <person name="Barry K.W."/>
            <person name="Belfiori B."/>
            <person name="Cichocki N."/>
            <person name="Clum A."/>
            <person name="Dockter R.B."/>
            <person name="Fauchery L."/>
            <person name="Guy J."/>
            <person name="Iotti M."/>
            <person name="Le Tacon F."/>
            <person name="Lindquist E.A."/>
            <person name="Lipzen A."/>
            <person name="Malagnac F."/>
            <person name="Mello A."/>
            <person name="Molinier V."/>
            <person name="Miyauchi S."/>
            <person name="Poulain J."/>
            <person name="Riccioni C."/>
            <person name="Rubini A."/>
            <person name="Sitrit Y."/>
            <person name="Splivallo R."/>
            <person name="Traeger S."/>
            <person name="Wang M."/>
            <person name="Zifcakova L."/>
            <person name="Wipf D."/>
            <person name="Zambonelli A."/>
            <person name="Paolocci F."/>
            <person name="Nowrousian M."/>
            <person name="Ottonello S."/>
            <person name="Baldrian P."/>
            <person name="Spatafora J.W."/>
            <person name="Henrissat B."/>
            <person name="Nagy L.G."/>
            <person name="Aury J.M."/>
            <person name="Wincker P."/>
            <person name="Grigoriev I.V."/>
            <person name="Bonfante P."/>
            <person name="Martin F.M."/>
        </authorList>
    </citation>
    <scope>NUCLEOTIDE SEQUENCE [LARGE SCALE GENOMIC DNA]</scope>
    <source>
        <strain evidence="2 3">RN42</strain>
    </source>
</reference>
<protein>
    <submittedName>
        <fullName evidence="2">Uncharacterized protein</fullName>
    </submittedName>
</protein>
<evidence type="ECO:0000313" key="3">
    <source>
        <dbReference type="Proteomes" id="UP000275078"/>
    </source>
</evidence>